<comment type="caution">
    <text evidence="1">The sequence shown here is derived from an EMBL/GenBank/DDBJ whole genome shotgun (WGS) entry which is preliminary data.</text>
</comment>
<dbReference type="EMBL" id="MPON01000011">
    <property type="protein sequence ID" value="OKA33889.1"/>
    <property type="molecule type" value="Genomic_DNA"/>
</dbReference>
<dbReference type="Proteomes" id="UP000186535">
    <property type="component" value="Unassembled WGS sequence"/>
</dbReference>
<proteinExistence type="predicted"/>
<evidence type="ECO:0000313" key="1">
    <source>
        <dbReference type="EMBL" id="OKA33889.1"/>
    </source>
</evidence>
<organism evidence="1 2">
    <name type="scientific">Bacillus cereus</name>
    <dbReference type="NCBI Taxonomy" id="1396"/>
    <lineage>
        <taxon>Bacteria</taxon>
        <taxon>Bacillati</taxon>
        <taxon>Bacillota</taxon>
        <taxon>Bacilli</taxon>
        <taxon>Bacillales</taxon>
        <taxon>Bacillaceae</taxon>
        <taxon>Bacillus</taxon>
        <taxon>Bacillus cereus group</taxon>
    </lineage>
</organism>
<accession>A0A1C4AD72</accession>
<sequence length="81" mass="9291">MSLFKKYYWVRQYDIKDGSVVQIYHDPVISKNKDTTFFVVEGTIENKGKKRLRSGSTGIAAIVVEQKNILSLILEKLDVIN</sequence>
<gene>
    <name evidence="1" type="ORF">BJR07_25990</name>
</gene>
<dbReference type="RefSeq" id="WP_254799397.1">
    <property type="nucleotide sequence ID" value="NZ_MPOM01000009.1"/>
</dbReference>
<protein>
    <submittedName>
        <fullName evidence="1">Uncharacterized protein</fullName>
    </submittedName>
</protein>
<name>A0A1C4AD72_BACCE</name>
<evidence type="ECO:0000313" key="2">
    <source>
        <dbReference type="Proteomes" id="UP000186535"/>
    </source>
</evidence>
<dbReference type="AlphaFoldDB" id="A0A1C4AD72"/>
<reference evidence="1 2" key="1">
    <citation type="submission" date="2016-11" db="EMBL/GenBank/DDBJ databases">
        <title>Identification of Bacillus cereus isolated from egg-white.</title>
        <authorList>
            <person name="Soni A."/>
            <person name="Oey I."/>
            <person name="Silcock P."/>
            <person name="Bremer P."/>
        </authorList>
    </citation>
    <scope>NUCLEOTIDE SEQUENCE [LARGE SCALE GENOMIC DNA]</scope>
    <source>
        <strain evidence="1 2">NZAS03</strain>
    </source>
</reference>